<dbReference type="InterPro" id="IPR029019">
    <property type="entry name" value="HEX_eukaryotic_N"/>
</dbReference>
<dbReference type="Pfam" id="PF14845">
    <property type="entry name" value="Glycohydro_20b2"/>
    <property type="match status" value="1"/>
</dbReference>
<keyword evidence="4" id="KW-0732">Signal</keyword>
<dbReference type="STRING" id="1882483.A0A317XIB7"/>
<evidence type="ECO:0000256" key="9">
    <source>
        <dbReference type="SAM" id="MobiDB-lite"/>
    </source>
</evidence>
<evidence type="ECO:0000256" key="3">
    <source>
        <dbReference type="ARBA" id="ARBA00012663"/>
    </source>
</evidence>
<keyword evidence="13" id="KW-1185">Reference proteome</keyword>
<evidence type="ECO:0000256" key="6">
    <source>
        <dbReference type="ARBA" id="ARBA00023180"/>
    </source>
</evidence>
<dbReference type="Gene3D" id="3.30.379.10">
    <property type="entry name" value="Chitobiase/beta-hexosaminidase domain 2-like"/>
    <property type="match status" value="1"/>
</dbReference>
<keyword evidence="7" id="KW-0326">Glycosidase</keyword>
<dbReference type="InParanoid" id="A0A317XIB7"/>
<evidence type="ECO:0000256" key="8">
    <source>
        <dbReference type="PIRSR" id="PIRSR625705-1"/>
    </source>
</evidence>
<dbReference type="SUPFAM" id="SSF55545">
    <property type="entry name" value="beta-N-acetylhexosaminidase-like domain"/>
    <property type="match status" value="1"/>
</dbReference>
<evidence type="ECO:0000313" key="13">
    <source>
        <dbReference type="Proteomes" id="UP000246740"/>
    </source>
</evidence>
<accession>A0A317XIB7</accession>
<dbReference type="GO" id="GO:0004563">
    <property type="term" value="F:beta-N-acetylhexosaminidase activity"/>
    <property type="evidence" value="ECO:0007669"/>
    <property type="project" value="UniProtKB-EC"/>
</dbReference>
<dbReference type="PANTHER" id="PTHR22600">
    <property type="entry name" value="BETA-HEXOSAMINIDASE"/>
    <property type="match status" value="1"/>
</dbReference>
<evidence type="ECO:0000256" key="4">
    <source>
        <dbReference type="ARBA" id="ARBA00022729"/>
    </source>
</evidence>
<dbReference type="EMBL" id="KZ819205">
    <property type="protein sequence ID" value="PWY97572.1"/>
    <property type="molecule type" value="Genomic_DNA"/>
</dbReference>
<sequence length="674" mass="73145">MTTSDNKNAFVRLADEVKITMADGTDHARIPDDLTNILDDMEKQIMNSRHWPLTPDLGKSFFDTVTKAPAVPEVEITVLELMSNVPDRCTSAAEDGKAKRGAQTPFGGRTSATQPPVSEGAGARPVQDNANGNFGNRCSISFHATQPINMTASLAQLDLAKDTQPPADIAGLDAEMYTLDVPADGSPIKIKAYTALGAYRALQTLAQLVYSVGPDTPASGKWGRGKHAVGDGPLYIQSVPISIQDRPAYGYRGLLLDTSRNWYPLSVMLKLIDGMAVVKMNQLHWHATDTQSWPLAFDKDEDLSRLALNGSYGWTRDETGQPVYAVYTESDVSEVINYGAAHGVNVILEVDMPSHLMSGVVSLDNGNLITCAARDDWQNAGAQPPTGQLNLLPTKDAKGVPDDIGRFVTKVLDKIAGLSQSPYVSSGGDEPNLKCWGVEKEADIDASIIKPFMELVTKVTSSHSKLGMVWEEMGAKFPETAKTLAPGSIVEVWNNATNAQKVLANNAEVNIVLAPYQSFYLDCGGASSLGNNLNPNWCPYVGWQNQYAFDPESVADSVVAQLGATNDHDKAQLKSRFIGGESAIWSEQIDETNLETKVWPRAAAGAEVFWTGSQYTLNSQVVKRSAPPSRSDSDTAPLARILDLRYRMRSLGFNPEPLQPKWCALRPGKCNLQK</sequence>
<keyword evidence="6" id="KW-0325">Glycoprotein</keyword>
<evidence type="ECO:0000313" key="12">
    <source>
        <dbReference type="EMBL" id="PWY97572.1"/>
    </source>
</evidence>
<dbReference type="GO" id="GO:0016020">
    <property type="term" value="C:membrane"/>
    <property type="evidence" value="ECO:0007669"/>
    <property type="project" value="TreeGrafter"/>
</dbReference>
<gene>
    <name evidence="12" type="ORF">BCV70DRAFT_213542</name>
</gene>
<dbReference type="InterPro" id="IPR029018">
    <property type="entry name" value="Hex-like_dom2"/>
</dbReference>
<evidence type="ECO:0000256" key="2">
    <source>
        <dbReference type="ARBA" id="ARBA00006285"/>
    </source>
</evidence>
<reference evidence="12 13" key="1">
    <citation type="journal article" date="2018" name="Mol. Biol. Evol.">
        <title>Broad Genomic Sampling Reveals a Smut Pathogenic Ancestry of the Fungal Clade Ustilaginomycotina.</title>
        <authorList>
            <person name="Kijpornyongpan T."/>
            <person name="Mondo S.J."/>
            <person name="Barry K."/>
            <person name="Sandor L."/>
            <person name="Lee J."/>
            <person name="Lipzen A."/>
            <person name="Pangilinan J."/>
            <person name="LaButti K."/>
            <person name="Hainaut M."/>
            <person name="Henrissat B."/>
            <person name="Grigoriev I.V."/>
            <person name="Spatafora J.W."/>
            <person name="Aime M.C."/>
        </authorList>
    </citation>
    <scope>NUCLEOTIDE SEQUENCE [LARGE SCALE GENOMIC DNA]</scope>
    <source>
        <strain evidence="12 13">MCA 3645</strain>
    </source>
</reference>
<feature type="domain" description="Glycoside hydrolase family 20 catalytic" evidence="10">
    <location>
        <begin position="249"/>
        <end position="612"/>
    </location>
</feature>
<dbReference type="Pfam" id="PF00728">
    <property type="entry name" value="Glyco_hydro_20"/>
    <property type="match status" value="1"/>
</dbReference>
<dbReference type="Gene3D" id="3.20.20.80">
    <property type="entry name" value="Glycosidases"/>
    <property type="match status" value="1"/>
</dbReference>
<dbReference type="EC" id="3.2.1.52" evidence="3"/>
<dbReference type="InterPro" id="IPR015883">
    <property type="entry name" value="Glyco_hydro_20_cat"/>
</dbReference>
<dbReference type="OrthoDB" id="428480at2759"/>
<protein>
    <recommendedName>
        <fullName evidence="3">beta-N-acetylhexosaminidase</fullName>
        <ecNumber evidence="3">3.2.1.52</ecNumber>
    </recommendedName>
</protein>
<evidence type="ECO:0000259" key="10">
    <source>
        <dbReference type="Pfam" id="PF00728"/>
    </source>
</evidence>
<feature type="region of interest" description="Disordered" evidence="9">
    <location>
        <begin position="90"/>
        <end position="130"/>
    </location>
</feature>
<keyword evidence="5" id="KW-0378">Hydrolase</keyword>
<proteinExistence type="inferred from homology"/>
<comment type="catalytic activity">
    <reaction evidence="1">
        <text>Hydrolysis of terminal non-reducing N-acetyl-D-hexosamine residues in N-acetyl-beta-D-hexosaminides.</text>
        <dbReference type="EC" id="3.2.1.52"/>
    </reaction>
</comment>
<dbReference type="InterPro" id="IPR017853">
    <property type="entry name" value="GH"/>
</dbReference>
<evidence type="ECO:0000256" key="7">
    <source>
        <dbReference type="ARBA" id="ARBA00023295"/>
    </source>
</evidence>
<dbReference type="GO" id="GO:0030203">
    <property type="term" value="P:glycosaminoglycan metabolic process"/>
    <property type="evidence" value="ECO:0007669"/>
    <property type="project" value="TreeGrafter"/>
</dbReference>
<organism evidence="12 13">
    <name type="scientific">Testicularia cyperi</name>
    <dbReference type="NCBI Taxonomy" id="1882483"/>
    <lineage>
        <taxon>Eukaryota</taxon>
        <taxon>Fungi</taxon>
        <taxon>Dikarya</taxon>
        <taxon>Basidiomycota</taxon>
        <taxon>Ustilaginomycotina</taxon>
        <taxon>Ustilaginomycetes</taxon>
        <taxon>Ustilaginales</taxon>
        <taxon>Anthracoideaceae</taxon>
        <taxon>Testicularia</taxon>
    </lineage>
</organism>
<dbReference type="SUPFAM" id="SSF51445">
    <property type="entry name" value="(Trans)glycosidases"/>
    <property type="match status" value="1"/>
</dbReference>
<evidence type="ECO:0000259" key="11">
    <source>
        <dbReference type="Pfam" id="PF14845"/>
    </source>
</evidence>
<dbReference type="Proteomes" id="UP000246740">
    <property type="component" value="Unassembled WGS sequence"/>
</dbReference>
<evidence type="ECO:0000256" key="1">
    <source>
        <dbReference type="ARBA" id="ARBA00001231"/>
    </source>
</evidence>
<dbReference type="PANTHER" id="PTHR22600:SF26">
    <property type="entry name" value="BETA-N-ACETYLHEXOSAMINIDASE"/>
    <property type="match status" value="1"/>
</dbReference>
<dbReference type="GO" id="GO:0005975">
    <property type="term" value="P:carbohydrate metabolic process"/>
    <property type="evidence" value="ECO:0007669"/>
    <property type="project" value="InterPro"/>
</dbReference>
<comment type="similarity">
    <text evidence="2">Belongs to the glycosyl hydrolase 20 family.</text>
</comment>
<feature type="domain" description="Beta-hexosaminidase eukaryotic type N-terminal" evidence="11">
    <location>
        <begin position="10"/>
        <end position="208"/>
    </location>
</feature>
<evidence type="ECO:0000256" key="5">
    <source>
        <dbReference type="ARBA" id="ARBA00022801"/>
    </source>
</evidence>
<feature type="active site" description="Proton donor" evidence="8">
    <location>
        <position position="430"/>
    </location>
</feature>
<dbReference type="InterPro" id="IPR025705">
    <property type="entry name" value="Beta_hexosaminidase_sua/sub"/>
</dbReference>
<name>A0A317XIB7_9BASI</name>
<dbReference type="PRINTS" id="PR00738">
    <property type="entry name" value="GLHYDRLASE20"/>
</dbReference>
<dbReference type="AlphaFoldDB" id="A0A317XIB7"/>